<keyword evidence="2" id="KW-0812">Transmembrane</keyword>
<keyword evidence="2" id="KW-0472">Membrane</keyword>
<feature type="compositionally biased region" description="Gly residues" evidence="1">
    <location>
        <begin position="222"/>
        <end position="234"/>
    </location>
</feature>
<dbReference type="EMBL" id="JAFEJT020000049">
    <property type="protein sequence ID" value="MCH9276659.1"/>
    <property type="molecule type" value="Genomic_DNA"/>
</dbReference>
<evidence type="ECO:0000256" key="1">
    <source>
        <dbReference type="SAM" id="MobiDB-lite"/>
    </source>
</evidence>
<dbReference type="Gene3D" id="2.60.40.10">
    <property type="entry name" value="Immunoglobulins"/>
    <property type="match status" value="1"/>
</dbReference>
<keyword evidence="2" id="KW-1133">Transmembrane helix</keyword>
<feature type="chain" id="PRO_5046588077" evidence="3">
    <location>
        <begin position="17"/>
        <end position="279"/>
    </location>
</feature>
<comment type="caution">
    <text evidence="4">The sequence shown here is derived from an EMBL/GenBank/DDBJ whole genome shotgun (WGS) entry which is preliminary data.</text>
</comment>
<feature type="region of interest" description="Disordered" evidence="1">
    <location>
        <begin position="155"/>
        <end position="241"/>
    </location>
</feature>
<accession>A0ABS9VX13</accession>
<reference evidence="4 5" key="1">
    <citation type="journal article" date="2021" name="Environ. Microbiol.">
        <title>Genetic insights into the dark matter of the mammalian gut microbiota through targeted genome reconstruction.</title>
        <authorList>
            <person name="Lugli G.A."/>
            <person name="Alessandri G."/>
            <person name="Milani C."/>
            <person name="Viappiani A."/>
            <person name="Fontana F."/>
            <person name="Tarracchini C."/>
            <person name="Mancabelli L."/>
            <person name="Argentini C."/>
            <person name="Ruiz L."/>
            <person name="Margolles A."/>
            <person name="van Sinderen D."/>
            <person name="Turroni F."/>
            <person name="Ventura M."/>
        </authorList>
    </citation>
    <scope>NUCLEOTIDE SEQUENCE [LARGE SCALE GENOMIC DNA]</scope>
    <source>
        <strain evidence="4 5">MA1</strain>
    </source>
</reference>
<dbReference type="Proteomes" id="UP000710815">
    <property type="component" value="Unassembled WGS sequence"/>
</dbReference>
<evidence type="ECO:0000256" key="2">
    <source>
        <dbReference type="SAM" id="Phobius"/>
    </source>
</evidence>
<sequence>MIIAIAGLFASSPASAENVTGSLTVSAVWNRDTSGAVPLAGDTYSIVRVASADLDENGSVKAFHTLTAFSEFGYDWGHMDPSAYNEAAKKLTDHATAHQLYEHAGVTDANGSLTFRNLPIGLYLVARTGIAAANQRYACDPFLVAVPGTADDGSGQLNVTVEPKFSYNGDGTPSEPGEPEEPGKPGEPENPGDNPGDNPGNEPGETPGNTPGGTGTSTNTGTGTGTGDTGGTGTTGKPADTGAAVSTIAVAAIALTVAAVIIRDLRRGRESDQSGETDE</sequence>
<feature type="signal peptide" evidence="3">
    <location>
        <begin position="1"/>
        <end position="16"/>
    </location>
</feature>
<keyword evidence="3" id="KW-0732">Signal</keyword>
<gene>
    <name evidence="4" type="ORF">JS533_010320</name>
</gene>
<evidence type="ECO:0000256" key="3">
    <source>
        <dbReference type="SAM" id="SignalP"/>
    </source>
</evidence>
<evidence type="ECO:0000313" key="4">
    <source>
        <dbReference type="EMBL" id="MCH9276659.1"/>
    </source>
</evidence>
<feature type="compositionally biased region" description="Low complexity" evidence="1">
    <location>
        <begin position="189"/>
        <end position="209"/>
    </location>
</feature>
<dbReference type="InterPro" id="IPR013783">
    <property type="entry name" value="Ig-like_fold"/>
</dbReference>
<dbReference type="RefSeq" id="WP_241514373.1">
    <property type="nucleotide sequence ID" value="NZ_JAFEJT020000049.1"/>
</dbReference>
<keyword evidence="5" id="KW-1185">Reference proteome</keyword>
<proteinExistence type="predicted"/>
<reference evidence="4 5" key="2">
    <citation type="journal article" date="2021" name="Syst. Appl. Microbiol.">
        <title>Phylogenetic classification of ten novel species belonging to the genus Bifidobacterium comprising B. phasiani sp. nov., B. pongonis sp. nov., B. saguinibicoloris sp. nov., B. colobi sp. nov., B. simiiventris sp. nov., B. santillanense sp. nov., B. miconis sp. nov., B. amazonense sp. nov., B. pluvialisilvae sp. nov., and B. miconisargentati sp. nov.</title>
        <authorList>
            <person name="Lugli G.A."/>
            <person name="Calvete-Torre I."/>
            <person name="Alessandri G."/>
            <person name="Milani C."/>
            <person name="Turroni F."/>
            <person name="Laiolo P."/>
            <person name="Ossiprandi M.C."/>
            <person name="Margolles A."/>
            <person name="Ruiz L."/>
            <person name="Ventura M."/>
        </authorList>
    </citation>
    <scope>NUCLEOTIDE SEQUENCE [LARGE SCALE GENOMIC DNA]</scope>
    <source>
        <strain evidence="4 5">MA1</strain>
    </source>
</reference>
<evidence type="ECO:0000313" key="5">
    <source>
        <dbReference type="Proteomes" id="UP000710815"/>
    </source>
</evidence>
<organism evidence="4 5">
    <name type="scientific">Bifidobacterium amazonense</name>
    <dbReference type="NCBI Taxonomy" id="2809027"/>
    <lineage>
        <taxon>Bacteria</taxon>
        <taxon>Bacillati</taxon>
        <taxon>Actinomycetota</taxon>
        <taxon>Actinomycetes</taxon>
        <taxon>Bifidobacteriales</taxon>
        <taxon>Bifidobacteriaceae</taxon>
        <taxon>Bifidobacterium</taxon>
    </lineage>
</organism>
<protein>
    <submittedName>
        <fullName evidence="4">Cell surface protein</fullName>
    </submittedName>
</protein>
<name>A0ABS9VX13_9BIFI</name>
<feature type="transmembrane region" description="Helical" evidence="2">
    <location>
        <begin position="243"/>
        <end position="262"/>
    </location>
</feature>